<feature type="non-terminal residue" evidence="1">
    <location>
        <position position="1"/>
    </location>
</feature>
<name>A0A3B0TBD6_9ZZZZ</name>
<reference evidence="1" key="1">
    <citation type="submission" date="2018-06" db="EMBL/GenBank/DDBJ databases">
        <authorList>
            <person name="Zhirakovskaya E."/>
        </authorList>
    </citation>
    <scope>NUCLEOTIDE SEQUENCE</scope>
</reference>
<organism evidence="1">
    <name type="scientific">hydrothermal vent metagenome</name>
    <dbReference type="NCBI Taxonomy" id="652676"/>
    <lineage>
        <taxon>unclassified sequences</taxon>
        <taxon>metagenomes</taxon>
        <taxon>ecological metagenomes</taxon>
    </lineage>
</organism>
<dbReference type="EMBL" id="UOEN01000169">
    <property type="protein sequence ID" value="VAW13423.1"/>
    <property type="molecule type" value="Genomic_DNA"/>
</dbReference>
<sequence>GRDIVLNPKQSGDPLNYFVYPYAEVDGVIHKGVGVSFKYKNVNKKIVRK</sequence>
<evidence type="ECO:0000313" key="1">
    <source>
        <dbReference type="EMBL" id="VAW13423.1"/>
    </source>
</evidence>
<protein>
    <submittedName>
        <fullName evidence="1">Uncharacterized protein</fullName>
    </submittedName>
</protein>
<dbReference type="AlphaFoldDB" id="A0A3B0TBD6"/>
<gene>
    <name evidence="1" type="ORF">MNBD_BACTEROID05-565</name>
</gene>
<accession>A0A3B0TBD6</accession>
<proteinExistence type="predicted"/>